<sequence length="67" mass="7124">MRPLFADTIATARADELPDWPQAPAAPAPASPTGPATGPAVPTQRRPADRVRAPHTFEAQRLRRTAG</sequence>
<evidence type="ECO:0000313" key="3">
    <source>
        <dbReference type="Proteomes" id="UP000279994"/>
    </source>
</evidence>
<name>A0A3N0GP94_9ACTN</name>
<feature type="region of interest" description="Disordered" evidence="1">
    <location>
        <begin position="1"/>
        <end position="67"/>
    </location>
</feature>
<gene>
    <name evidence="2" type="ORF">EFL26_15110</name>
</gene>
<dbReference type="AlphaFoldDB" id="A0A3N0GP94"/>
<dbReference type="EMBL" id="RJSF01000040">
    <property type="protein sequence ID" value="RNM14247.1"/>
    <property type="molecule type" value="Genomic_DNA"/>
</dbReference>
<reference evidence="2 3" key="1">
    <citation type="submission" date="2018-11" db="EMBL/GenBank/DDBJ databases">
        <authorList>
            <person name="Li F."/>
        </authorList>
    </citation>
    <scope>NUCLEOTIDE SEQUENCE [LARGE SCALE GENOMIC DNA]</scope>
    <source>
        <strain evidence="2 3">Gsoil 818</strain>
    </source>
</reference>
<evidence type="ECO:0000256" key="1">
    <source>
        <dbReference type="SAM" id="MobiDB-lite"/>
    </source>
</evidence>
<dbReference type="RefSeq" id="WP_123223655.1">
    <property type="nucleotide sequence ID" value="NZ_RJSF01000040.1"/>
</dbReference>
<protein>
    <submittedName>
        <fullName evidence="2">Uncharacterized protein</fullName>
    </submittedName>
</protein>
<organism evidence="2 3">
    <name type="scientific">Nocardioides pocheonensis</name>
    <dbReference type="NCBI Taxonomy" id="661485"/>
    <lineage>
        <taxon>Bacteria</taxon>
        <taxon>Bacillati</taxon>
        <taxon>Actinomycetota</taxon>
        <taxon>Actinomycetes</taxon>
        <taxon>Propionibacteriales</taxon>
        <taxon>Nocardioidaceae</taxon>
        <taxon>Nocardioides</taxon>
    </lineage>
</organism>
<comment type="caution">
    <text evidence="2">The sequence shown here is derived from an EMBL/GenBank/DDBJ whole genome shotgun (WGS) entry which is preliminary data.</text>
</comment>
<proteinExistence type="predicted"/>
<evidence type="ECO:0000313" key="2">
    <source>
        <dbReference type="EMBL" id="RNM14247.1"/>
    </source>
</evidence>
<feature type="compositionally biased region" description="Low complexity" evidence="1">
    <location>
        <begin position="33"/>
        <end position="43"/>
    </location>
</feature>
<dbReference type="Proteomes" id="UP000279994">
    <property type="component" value="Unassembled WGS sequence"/>
</dbReference>
<accession>A0A3N0GP94</accession>
<keyword evidence="3" id="KW-1185">Reference proteome</keyword>